<dbReference type="GO" id="GO:0003677">
    <property type="term" value="F:DNA binding"/>
    <property type="evidence" value="ECO:0007669"/>
    <property type="project" value="InterPro"/>
</dbReference>
<proteinExistence type="predicted"/>
<protein>
    <recommendedName>
        <fullName evidence="1">SpoVT-AbrB domain-containing protein</fullName>
    </recommendedName>
</protein>
<dbReference type="Pfam" id="PF04014">
    <property type="entry name" value="MazE_antitoxin"/>
    <property type="match status" value="1"/>
</dbReference>
<dbReference type="SUPFAM" id="SSF89447">
    <property type="entry name" value="AbrB/MazE/MraZ-like"/>
    <property type="match status" value="1"/>
</dbReference>
<keyword evidence="3" id="KW-1185">Reference proteome</keyword>
<gene>
    <name evidence="2" type="ORF">GO738_11955</name>
</gene>
<dbReference type="InterPro" id="IPR037914">
    <property type="entry name" value="SpoVT-AbrB_sf"/>
</dbReference>
<comment type="caution">
    <text evidence="2">The sequence shown here is derived from an EMBL/GenBank/DDBJ whole genome shotgun (WGS) entry which is preliminary data.</text>
</comment>
<dbReference type="InterPro" id="IPR007159">
    <property type="entry name" value="SpoVT-AbrB_dom"/>
</dbReference>
<dbReference type="Proteomes" id="UP000468327">
    <property type="component" value="Unassembled WGS sequence"/>
</dbReference>
<evidence type="ECO:0000259" key="1">
    <source>
        <dbReference type="Pfam" id="PF04014"/>
    </source>
</evidence>
<feature type="domain" description="SpoVT-AbrB" evidence="1">
    <location>
        <begin position="14"/>
        <end position="56"/>
    </location>
</feature>
<dbReference type="AlphaFoldDB" id="A0A6N8IJI8"/>
<evidence type="ECO:0000313" key="3">
    <source>
        <dbReference type="Proteomes" id="UP000468327"/>
    </source>
</evidence>
<dbReference type="Gene3D" id="2.10.260.10">
    <property type="match status" value="1"/>
</dbReference>
<name>A0A6N8IJI8_9ACTN</name>
<reference evidence="2 3" key="1">
    <citation type="submission" date="2019-11" db="EMBL/GenBank/DDBJ databases">
        <title>Whole genome shotgun sequencing (WGS) data from Adlercreutzia equolifaciens ResAG-91, Eggerthella lenta MRI-F36, MRI-F37, MRI-F40, ResAG-49, ResAG-88, ResAG-121, ResAG-145, and Gordonibacter sp. ResAG-5, ResAG-26, ResAG-43, ResAG-50, ResAG-59.</title>
        <authorList>
            <person name="Stoll D.A."/>
            <person name="Danylec N."/>
            <person name="Franz C.M.A.P."/>
            <person name="Huch M."/>
        </authorList>
    </citation>
    <scope>NUCLEOTIDE SEQUENCE [LARGE SCALE GENOMIC DNA]</scope>
    <source>
        <strain evidence="2 3">ResAG-59</strain>
    </source>
</reference>
<dbReference type="EMBL" id="WPOC01000022">
    <property type="protein sequence ID" value="MVN16041.1"/>
    <property type="molecule type" value="Genomic_DNA"/>
</dbReference>
<accession>A0A6N8IJI8</accession>
<evidence type="ECO:0000313" key="2">
    <source>
        <dbReference type="EMBL" id="MVN16041.1"/>
    </source>
</evidence>
<organism evidence="2 3">
    <name type="scientific">Gordonibacter urolithinfaciens</name>
    <dbReference type="NCBI Taxonomy" id="1335613"/>
    <lineage>
        <taxon>Bacteria</taxon>
        <taxon>Bacillati</taxon>
        <taxon>Actinomycetota</taxon>
        <taxon>Coriobacteriia</taxon>
        <taxon>Eggerthellales</taxon>
        <taxon>Eggerthellaceae</taxon>
        <taxon>Gordonibacter</taxon>
    </lineage>
</organism>
<dbReference type="RefSeq" id="WP_143412679.1">
    <property type="nucleotide sequence ID" value="NZ_DBEZYS010000242.1"/>
</dbReference>
<sequence>MSRIADKVTQLCAWGTSRAVRIPKDMCERMGIDVGARLTMSLGHDERGSFMLVRPEEAEHRAYRDIPYVSMDELFAGYTGDYQPRECDWGKDMGAEVIP</sequence>